<dbReference type="HOGENOM" id="CLU_013016_1_0_11"/>
<evidence type="ECO:0000256" key="6">
    <source>
        <dbReference type="ARBA" id="ARBA00022989"/>
    </source>
</evidence>
<dbReference type="Pfam" id="PF01032">
    <property type="entry name" value="FecCD"/>
    <property type="match status" value="1"/>
</dbReference>
<keyword evidence="5 8" id="KW-0812">Transmembrane</keyword>
<proteinExistence type="inferred from homology"/>
<feature type="transmembrane region" description="Helical" evidence="8">
    <location>
        <begin position="195"/>
        <end position="215"/>
    </location>
</feature>
<comment type="subcellular location">
    <subcellularLocation>
        <location evidence="1">Cell membrane</location>
        <topology evidence="1">Multi-pass membrane protein</topology>
    </subcellularLocation>
</comment>
<evidence type="ECO:0000256" key="8">
    <source>
        <dbReference type="SAM" id="Phobius"/>
    </source>
</evidence>
<organism evidence="9 10">
    <name type="scientific">Arcanobacterium haemolyticum (strain ATCC 9345 / DSM 20595 / CCM 5947 / CCUG 17215 / LMG 16163 / NBRC 15585 / NCTC 8452 / 11018)</name>
    <dbReference type="NCBI Taxonomy" id="644284"/>
    <lineage>
        <taxon>Bacteria</taxon>
        <taxon>Bacillati</taxon>
        <taxon>Actinomycetota</taxon>
        <taxon>Actinomycetes</taxon>
        <taxon>Actinomycetales</taxon>
        <taxon>Actinomycetaceae</taxon>
        <taxon>Arcanobacterium</taxon>
    </lineage>
</organism>
<dbReference type="AlphaFoldDB" id="D7BNH3"/>
<gene>
    <name evidence="9" type="ordered locus">Arch_0740</name>
</gene>
<dbReference type="KEGG" id="ahe:Arch_0740"/>
<dbReference type="PANTHER" id="PTHR30472">
    <property type="entry name" value="FERRIC ENTEROBACTIN TRANSPORT SYSTEM PERMEASE PROTEIN"/>
    <property type="match status" value="1"/>
</dbReference>
<dbReference type="Gene3D" id="1.10.3470.10">
    <property type="entry name" value="ABC transporter involved in vitamin B12 uptake, BtuC"/>
    <property type="match status" value="1"/>
</dbReference>
<keyword evidence="10" id="KW-1185">Reference proteome</keyword>
<feature type="transmembrane region" description="Helical" evidence="8">
    <location>
        <begin position="115"/>
        <end position="133"/>
    </location>
</feature>
<evidence type="ECO:0000256" key="7">
    <source>
        <dbReference type="ARBA" id="ARBA00023136"/>
    </source>
</evidence>
<dbReference type="SUPFAM" id="SSF81345">
    <property type="entry name" value="ABC transporter involved in vitamin B12 uptake, BtuC"/>
    <property type="match status" value="1"/>
</dbReference>
<comment type="similarity">
    <text evidence="2">Belongs to the binding-protein-dependent transport system permease family. FecCD subfamily.</text>
</comment>
<evidence type="ECO:0000256" key="3">
    <source>
        <dbReference type="ARBA" id="ARBA00022448"/>
    </source>
</evidence>
<keyword evidence="6 8" id="KW-1133">Transmembrane helix</keyword>
<evidence type="ECO:0000313" key="10">
    <source>
        <dbReference type="Proteomes" id="UP000000376"/>
    </source>
</evidence>
<dbReference type="PANTHER" id="PTHR30472:SF25">
    <property type="entry name" value="ABC TRANSPORTER PERMEASE PROTEIN MJ0876-RELATED"/>
    <property type="match status" value="1"/>
</dbReference>
<dbReference type="eggNOG" id="COG0609">
    <property type="taxonomic scope" value="Bacteria"/>
</dbReference>
<feature type="transmembrane region" description="Helical" evidence="8">
    <location>
        <begin position="283"/>
        <end position="306"/>
    </location>
</feature>
<keyword evidence="3" id="KW-0813">Transport</keyword>
<feature type="transmembrane region" description="Helical" evidence="8">
    <location>
        <begin position="312"/>
        <end position="329"/>
    </location>
</feature>
<evidence type="ECO:0000256" key="2">
    <source>
        <dbReference type="ARBA" id="ARBA00007935"/>
    </source>
</evidence>
<dbReference type="STRING" id="644284.Arch_0740"/>
<evidence type="ECO:0000313" key="9">
    <source>
        <dbReference type="EMBL" id="ADH92472.1"/>
    </source>
</evidence>
<evidence type="ECO:0000256" key="1">
    <source>
        <dbReference type="ARBA" id="ARBA00004651"/>
    </source>
</evidence>
<evidence type="ECO:0000256" key="5">
    <source>
        <dbReference type="ARBA" id="ARBA00022692"/>
    </source>
</evidence>
<dbReference type="CDD" id="cd06550">
    <property type="entry name" value="TM_ABC_iron-siderophores_like"/>
    <property type="match status" value="1"/>
</dbReference>
<feature type="transmembrane region" description="Helical" evidence="8">
    <location>
        <begin position="153"/>
        <end position="174"/>
    </location>
</feature>
<keyword evidence="4" id="KW-1003">Cell membrane</keyword>
<dbReference type="EMBL" id="CP002045">
    <property type="protein sequence ID" value="ADH92472.1"/>
    <property type="molecule type" value="Genomic_DNA"/>
</dbReference>
<accession>D7BNH3</accession>
<dbReference type="GO" id="GO:0022857">
    <property type="term" value="F:transmembrane transporter activity"/>
    <property type="evidence" value="ECO:0007669"/>
    <property type="project" value="InterPro"/>
</dbReference>
<protein>
    <submittedName>
        <fullName evidence="9">Transport system permease protein</fullName>
    </submittedName>
</protein>
<dbReference type="GO" id="GO:0005886">
    <property type="term" value="C:plasma membrane"/>
    <property type="evidence" value="ECO:0007669"/>
    <property type="project" value="UniProtKB-SubCell"/>
</dbReference>
<keyword evidence="7 8" id="KW-0472">Membrane</keyword>
<sequence length="339" mass="34860">MMRVMTPRRYRGQGTPYFWGILLACACMIVTLCAWRLHAVAPPADAPWLYNEVWAVARDRLLSAVIIGAALGTAGVLLRTATSNPLADPHVTGVNSGAAFGAVAASFVGGSYNGALLLPAALIGASVAAFLVISLSLRGGSTDLSGAMSIQKMVLLGIAVSAVFSALTSIVLVLDEAQLTTVLAWLNGRLGGVRLPDIVPVIIAFTLLFPAVLAYGRVFDVLATGESMSRSVGVDPARVRKSAVIAAVVLVSACVAAAGPIGFLGLLSATFAYRLCGPRHRRAFALASVIGALALLGADSIGQALWAPAETPVGILTGIAGIPLLLWGIRQPTAQGKRG</sequence>
<reference evidence="9 10" key="1">
    <citation type="journal article" date="2010" name="Stand. Genomic Sci.">
        <title>Complete genome sequence of Arcanobacterium haemolyticum type strain (11018).</title>
        <authorList>
            <person name="Yasawong M."/>
            <person name="Teshima H."/>
            <person name="Lapidus A."/>
            <person name="Nolan M."/>
            <person name="Lucas S."/>
            <person name="Glavina Del Rio T."/>
            <person name="Tice H."/>
            <person name="Cheng J."/>
            <person name="Bruce D."/>
            <person name="Detter C."/>
            <person name="Tapia R."/>
            <person name="Han C."/>
            <person name="Goodwin L."/>
            <person name="Pitluck S."/>
            <person name="Liolios K."/>
            <person name="Ivanova N."/>
            <person name="Mavromatis K."/>
            <person name="Mikhailova N."/>
            <person name="Pati A."/>
            <person name="Chen A."/>
            <person name="Palaniappan K."/>
            <person name="Land M."/>
            <person name="Hauser L."/>
            <person name="Chang Y."/>
            <person name="Jeffries C."/>
            <person name="Rohde M."/>
            <person name="Sikorski J."/>
            <person name="Pukall R."/>
            <person name="Goker M."/>
            <person name="Woyke T."/>
            <person name="Bristow J."/>
            <person name="Eisen J."/>
            <person name="Markowitz V."/>
            <person name="Hugenholtz P."/>
            <person name="Kyrpides N."/>
            <person name="Klenk H."/>
        </authorList>
    </citation>
    <scope>NUCLEOTIDE SEQUENCE [LARGE SCALE GENOMIC DNA]</scope>
    <source>
        <strain evidence="10">ATCC 9345 / DSM 20595 / CCUG 17215 / LMG 16163 / NBRC 15585 / NCTC 8452 / 11018</strain>
    </source>
</reference>
<dbReference type="Proteomes" id="UP000000376">
    <property type="component" value="Chromosome"/>
</dbReference>
<evidence type="ECO:0000256" key="4">
    <source>
        <dbReference type="ARBA" id="ARBA00022475"/>
    </source>
</evidence>
<feature type="transmembrane region" description="Helical" evidence="8">
    <location>
        <begin position="61"/>
        <end position="78"/>
    </location>
</feature>
<dbReference type="InterPro" id="IPR000522">
    <property type="entry name" value="ABC_transptr_permease_BtuC"/>
</dbReference>
<dbReference type="PROSITE" id="PS51257">
    <property type="entry name" value="PROKAR_LIPOPROTEIN"/>
    <property type="match status" value="1"/>
</dbReference>
<name>D7BNH3_ARCHD</name>
<dbReference type="InterPro" id="IPR037294">
    <property type="entry name" value="ABC_BtuC-like"/>
</dbReference>
<feature type="transmembrane region" description="Helical" evidence="8">
    <location>
        <begin position="243"/>
        <end position="271"/>
    </location>
</feature>
<feature type="transmembrane region" description="Helical" evidence="8">
    <location>
        <begin position="21"/>
        <end position="41"/>
    </location>
</feature>